<evidence type="ECO:0000256" key="1">
    <source>
        <dbReference type="SAM" id="MobiDB-lite"/>
    </source>
</evidence>
<dbReference type="InterPro" id="IPR011990">
    <property type="entry name" value="TPR-like_helical_dom_sf"/>
</dbReference>
<dbReference type="Proteomes" id="UP000521943">
    <property type="component" value="Unassembled WGS sequence"/>
</dbReference>
<keyword evidence="3" id="KW-1185">Reference proteome</keyword>
<proteinExistence type="predicted"/>
<dbReference type="AlphaFoldDB" id="A0A8H6HEB8"/>
<feature type="compositionally biased region" description="Polar residues" evidence="1">
    <location>
        <begin position="52"/>
        <end position="64"/>
    </location>
</feature>
<reference evidence="2 3" key="1">
    <citation type="submission" date="2020-07" db="EMBL/GenBank/DDBJ databases">
        <title>Comparative genomics of pyrophilous fungi reveals a link between fire events and developmental genes.</title>
        <authorList>
            <consortium name="DOE Joint Genome Institute"/>
            <person name="Steindorff A.S."/>
            <person name="Carver A."/>
            <person name="Calhoun S."/>
            <person name="Stillman K."/>
            <person name="Liu H."/>
            <person name="Lipzen A."/>
            <person name="Pangilinan J."/>
            <person name="Labutti K."/>
            <person name="Bruns T.D."/>
            <person name="Grigoriev I.V."/>
        </authorList>
    </citation>
    <scope>NUCLEOTIDE SEQUENCE [LARGE SCALE GENOMIC DNA]</scope>
    <source>
        <strain evidence="2 3">CBS 144469</strain>
    </source>
</reference>
<accession>A0A8H6HEB8</accession>
<protein>
    <submittedName>
        <fullName evidence="2">Uncharacterized protein</fullName>
    </submittedName>
</protein>
<feature type="region of interest" description="Disordered" evidence="1">
    <location>
        <begin position="1"/>
        <end position="76"/>
    </location>
</feature>
<comment type="caution">
    <text evidence="2">The sequence shown here is derived from an EMBL/GenBank/DDBJ whole genome shotgun (WGS) entry which is preliminary data.</text>
</comment>
<dbReference type="OrthoDB" id="3060707at2759"/>
<dbReference type="Gene3D" id="1.25.40.10">
    <property type="entry name" value="Tetratricopeptide repeat domain"/>
    <property type="match status" value="1"/>
</dbReference>
<dbReference type="EMBL" id="JACGCI010000124">
    <property type="protein sequence ID" value="KAF6744293.1"/>
    <property type="molecule type" value="Genomic_DNA"/>
</dbReference>
<evidence type="ECO:0000313" key="2">
    <source>
        <dbReference type="EMBL" id="KAF6744293.1"/>
    </source>
</evidence>
<feature type="compositionally biased region" description="Acidic residues" evidence="1">
    <location>
        <begin position="65"/>
        <end position="76"/>
    </location>
</feature>
<evidence type="ECO:0000313" key="3">
    <source>
        <dbReference type="Proteomes" id="UP000521943"/>
    </source>
</evidence>
<sequence length="109" mass="12282">MPTALDPNRSILASSPEWASPQPKRKPKFSSGPGGQPFDAAGAGRPRGWRGKQTSAGDYTTDVFNDSEDDADDEESSYEWGMVDRMRLWRHYVLMQHLYETAAFWGDKI</sequence>
<gene>
    <name evidence="2" type="ORF">DFP72DRAFT_826150</name>
</gene>
<name>A0A8H6HEB8_9AGAR</name>
<organism evidence="2 3">
    <name type="scientific">Ephemerocybe angulata</name>
    <dbReference type="NCBI Taxonomy" id="980116"/>
    <lineage>
        <taxon>Eukaryota</taxon>
        <taxon>Fungi</taxon>
        <taxon>Dikarya</taxon>
        <taxon>Basidiomycota</taxon>
        <taxon>Agaricomycotina</taxon>
        <taxon>Agaricomycetes</taxon>
        <taxon>Agaricomycetidae</taxon>
        <taxon>Agaricales</taxon>
        <taxon>Agaricineae</taxon>
        <taxon>Psathyrellaceae</taxon>
        <taxon>Ephemerocybe</taxon>
    </lineage>
</organism>